<organism evidence="1 2">
    <name type="scientific">Phytophthora infestans</name>
    <name type="common">Potato late blight agent</name>
    <name type="synonym">Botrytis infestans</name>
    <dbReference type="NCBI Taxonomy" id="4787"/>
    <lineage>
        <taxon>Eukaryota</taxon>
        <taxon>Sar</taxon>
        <taxon>Stramenopiles</taxon>
        <taxon>Oomycota</taxon>
        <taxon>Peronosporomycetes</taxon>
        <taxon>Peronosporales</taxon>
        <taxon>Peronosporaceae</taxon>
        <taxon>Phytophthora</taxon>
    </lineage>
</organism>
<dbReference type="Proteomes" id="UP000704712">
    <property type="component" value="Unassembled WGS sequence"/>
</dbReference>
<sequence length="101" mass="11514">MGRKRVFGAGRRPRTFERVSVDYKHKLNGLNFLDTAAGAGDAVTKLYPAVNDPKERKQKQRQFWSWQKARPLIEYMCSHGKGHYKNARKIGDAIILPNGAE</sequence>
<name>A0A8S9U186_PHYIN</name>
<evidence type="ECO:0000313" key="1">
    <source>
        <dbReference type="EMBL" id="KAF4133492.1"/>
    </source>
</evidence>
<protein>
    <submittedName>
        <fullName evidence="1">Uncharacterized protein</fullName>
    </submittedName>
</protein>
<reference evidence="1" key="1">
    <citation type="submission" date="2020-03" db="EMBL/GenBank/DDBJ databases">
        <title>Hybrid Assembly of Korean Phytophthora infestans isolates.</title>
        <authorList>
            <person name="Prokchorchik M."/>
            <person name="Lee Y."/>
            <person name="Seo J."/>
            <person name="Cho J.-H."/>
            <person name="Park Y.-E."/>
            <person name="Jang D.-C."/>
            <person name="Im J.-S."/>
            <person name="Choi J.-G."/>
            <person name="Park H.-J."/>
            <person name="Lee G.-B."/>
            <person name="Lee Y.-G."/>
            <person name="Hong S.-Y."/>
            <person name="Cho K."/>
            <person name="Sohn K.H."/>
        </authorList>
    </citation>
    <scope>NUCLEOTIDE SEQUENCE</scope>
    <source>
        <strain evidence="1">KR_2_A2</strain>
    </source>
</reference>
<gene>
    <name evidence="1" type="ORF">GN958_ATG17344</name>
</gene>
<evidence type="ECO:0000313" key="2">
    <source>
        <dbReference type="Proteomes" id="UP000704712"/>
    </source>
</evidence>
<comment type="caution">
    <text evidence="1">The sequence shown here is derived from an EMBL/GenBank/DDBJ whole genome shotgun (WGS) entry which is preliminary data.</text>
</comment>
<dbReference type="AlphaFoldDB" id="A0A8S9U186"/>
<accession>A0A8S9U186</accession>
<dbReference type="EMBL" id="JAACNO010002377">
    <property type="protein sequence ID" value="KAF4133492.1"/>
    <property type="molecule type" value="Genomic_DNA"/>
</dbReference>
<proteinExistence type="predicted"/>